<protein>
    <submittedName>
        <fullName evidence="1">Uncharacterized protein</fullName>
    </submittedName>
</protein>
<comment type="caution">
    <text evidence="1">The sequence shown here is derived from an EMBL/GenBank/DDBJ whole genome shotgun (WGS) entry which is preliminary data.</text>
</comment>
<reference evidence="1 2" key="1">
    <citation type="submission" date="2019-10" db="EMBL/GenBank/DDBJ databases">
        <title>Georgenia wutianyii sp. nov. and Georgenia yuyongxinii sp. nov. isolated from plateau pika (Ochotona curzoniae) in the Qinghai-Tibet plateau of China.</title>
        <authorList>
            <person name="Tian Z."/>
        </authorList>
    </citation>
    <scope>NUCLEOTIDE SEQUENCE [LARGE SCALE GENOMIC DNA]</scope>
    <source>
        <strain evidence="1 2">DSM 21501</strain>
    </source>
</reference>
<sequence>MSSGALERVLRGAGRAPLLAERCDVCGAPLPERHRHLLDTERADVMCACRPCALLFVRDVASLGHYRLVPERRLRLGAVATDELGVPVGLAYVVRGADGAVVAHYPSPLGSTRWEVDPAGWAAVVARRPELAGLAPEVEAFLVNTARGARHHWIVPIDDCFRLVAVVRREWRGLSGGSRVWPAVEEFFAELEHREEEP</sequence>
<name>A0A7J5UPN7_9MICO</name>
<dbReference type="OrthoDB" id="152349at2"/>
<dbReference type="EMBL" id="WHJE01000036">
    <property type="protein sequence ID" value="KAE8764319.1"/>
    <property type="molecule type" value="Genomic_DNA"/>
</dbReference>
<evidence type="ECO:0000313" key="2">
    <source>
        <dbReference type="Proteomes" id="UP000451860"/>
    </source>
</evidence>
<dbReference type="InterPro" id="IPR045991">
    <property type="entry name" value="DUF5947"/>
</dbReference>
<proteinExistence type="predicted"/>
<evidence type="ECO:0000313" key="1">
    <source>
        <dbReference type="EMBL" id="KAE8764319.1"/>
    </source>
</evidence>
<accession>A0A7J5UPN7</accession>
<dbReference type="AlphaFoldDB" id="A0A7J5UPN7"/>
<gene>
    <name evidence="1" type="ORF">GB883_09565</name>
</gene>
<organism evidence="1 2">
    <name type="scientific">Georgenia thermotolerans</name>
    <dbReference type="NCBI Taxonomy" id="527326"/>
    <lineage>
        <taxon>Bacteria</taxon>
        <taxon>Bacillati</taxon>
        <taxon>Actinomycetota</taxon>
        <taxon>Actinomycetes</taxon>
        <taxon>Micrococcales</taxon>
        <taxon>Bogoriellaceae</taxon>
        <taxon>Georgenia</taxon>
    </lineage>
</organism>
<dbReference type="Pfam" id="PF19372">
    <property type="entry name" value="DUF5947"/>
    <property type="match status" value="1"/>
</dbReference>
<dbReference type="RefSeq" id="WP_152202470.1">
    <property type="nucleotide sequence ID" value="NZ_VUKF01000014.1"/>
</dbReference>
<dbReference type="Proteomes" id="UP000451860">
    <property type="component" value="Unassembled WGS sequence"/>
</dbReference>
<keyword evidence="2" id="KW-1185">Reference proteome</keyword>